<comment type="caution">
    <text evidence="3">The sequence shown here is derived from an EMBL/GenBank/DDBJ whole genome shotgun (WGS) entry which is preliminary data.</text>
</comment>
<dbReference type="PANTHER" id="PTHR43010:SF1">
    <property type="entry name" value="USPA DOMAIN-CONTAINING PROTEIN"/>
    <property type="match status" value="1"/>
</dbReference>
<gene>
    <name evidence="3" type="ORF">ENQ77_04515</name>
</gene>
<dbReference type="Pfam" id="PF00582">
    <property type="entry name" value="Usp"/>
    <property type="match status" value="1"/>
</dbReference>
<comment type="similarity">
    <text evidence="1">Belongs to the universal stress protein A family.</text>
</comment>
<protein>
    <submittedName>
        <fullName evidence="3">Universal stress protein</fullName>
    </submittedName>
</protein>
<dbReference type="InterPro" id="IPR014729">
    <property type="entry name" value="Rossmann-like_a/b/a_fold"/>
</dbReference>
<dbReference type="InterPro" id="IPR006015">
    <property type="entry name" value="Universal_stress_UspA"/>
</dbReference>
<organism evidence="3">
    <name type="scientific">candidate division WOR-3 bacterium</name>
    <dbReference type="NCBI Taxonomy" id="2052148"/>
    <lineage>
        <taxon>Bacteria</taxon>
        <taxon>Bacteria division WOR-3</taxon>
    </lineage>
</organism>
<feature type="domain" description="UspA" evidence="2">
    <location>
        <begin position="3"/>
        <end position="58"/>
    </location>
</feature>
<dbReference type="InterPro" id="IPR006016">
    <property type="entry name" value="UspA"/>
</dbReference>
<dbReference type="PANTHER" id="PTHR43010">
    <property type="entry name" value="UNIVERSAL STRESS PROTEIN SLR1230"/>
    <property type="match status" value="1"/>
</dbReference>
<dbReference type="CDD" id="cd00293">
    <property type="entry name" value="USP-like"/>
    <property type="match status" value="1"/>
</dbReference>
<sequence length="61" mass="6554">MKLEIGTPADVIVEVAEKGNHDLIVMGRRGLGIAKRFLLGSVSDDVIHKAKCSVLIVPTKN</sequence>
<dbReference type="Gene3D" id="3.40.50.620">
    <property type="entry name" value="HUPs"/>
    <property type="match status" value="1"/>
</dbReference>
<reference evidence="3" key="1">
    <citation type="journal article" date="2020" name="mSystems">
        <title>Genome- and Community-Level Interaction Insights into Carbon Utilization and Element Cycling Functions of Hydrothermarchaeota in Hydrothermal Sediment.</title>
        <authorList>
            <person name="Zhou Z."/>
            <person name="Liu Y."/>
            <person name="Xu W."/>
            <person name="Pan J."/>
            <person name="Luo Z.H."/>
            <person name="Li M."/>
        </authorList>
    </citation>
    <scope>NUCLEOTIDE SEQUENCE [LARGE SCALE GENOMIC DNA]</scope>
    <source>
        <strain evidence="3">SpSt-34</strain>
    </source>
</reference>
<evidence type="ECO:0000256" key="1">
    <source>
        <dbReference type="ARBA" id="ARBA00008791"/>
    </source>
</evidence>
<evidence type="ECO:0000259" key="2">
    <source>
        <dbReference type="Pfam" id="PF00582"/>
    </source>
</evidence>
<dbReference type="SUPFAM" id="SSF52402">
    <property type="entry name" value="Adenine nucleotide alpha hydrolases-like"/>
    <property type="match status" value="1"/>
</dbReference>
<dbReference type="AlphaFoldDB" id="A0A7C2P719"/>
<dbReference type="PRINTS" id="PR01438">
    <property type="entry name" value="UNVRSLSTRESS"/>
</dbReference>
<accession>A0A7C2P719</accession>
<name>A0A7C2P719_UNCW3</name>
<dbReference type="InterPro" id="IPR051688">
    <property type="entry name" value="USP_A"/>
</dbReference>
<proteinExistence type="inferred from homology"/>
<evidence type="ECO:0000313" key="3">
    <source>
        <dbReference type="EMBL" id="HEN27915.1"/>
    </source>
</evidence>
<dbReference type="EMBL" id="DSOL01000133">
    <property type="protein sequence ID" value="HEN27915.1"/>
    <property type="molecule type" value="Genomic_DNA"/>
</dbReference>